<dbReference type="PANTHER" id="PTHR46031:SF38">
    <property type="entry name" value="DRBM DOMAIN-CONTAINING PROTEIN"/>
    <property type="match status" value="1"/>
</dbReference>
<dbReference type="PANTHER" id="PTHR46031">
    <property type="match status" value="1"/>
</dbReference>
<dbReference type="Pfam" id="PF00035">
    <property type="entry name" value="dsrm"/>
    <property type="match status" value="2"/>
</dbReference>
<protein>
    <recommendedName>
        <fullName evidence="5">DRBM domain-containing protein</fullName>
    </recommendedName>
</protein>
<evidence type="ECO:0000259" key="5">
    <source>
        <dbReference type="PROSITE" id="PS50137"/>
    </source>
</evidence>
<reference evidence="6 7" key="1">
    <citation type="journal article" date="2024" name="Plant J.">
        <title>Genome sequences and population genomics reveal climatic adaptation and genomic divergence between two closely related sweetgum species.</title>
        <authorList>
            <person name="Xu W.Q."/>
            <person name="Ren C.Q."/>
            <person name="Zhang X.Y."/>
            <person name="Comes H.P."/>
            <person name="Liu X.H."/>
            <person name="Li Y.G."/>
            <person name="Kettle C.J."/>
            <person name="Jalonen R."/>
            <person name="Gaisberger H."/>
            <person name="Ma Y.Z."/>
            <person name="Qiu Y.X."/>
        </authorList>
    </citation>
    <scope>NUCLEOTIDE SEQUENCE [LARGE SCALE GENOMIC DNA]</scope>
    <source>
        <strain evidence="6">Hangzhou</strain>
    </source>
</reference>
<dbReference type="SMART" id="SM00358">
    <property type="entry name" value="DSRM"/>
    <property type="match status" value="1"/>
</dbReference>
<feature type="domain" description="DRBM" evidence="5">
    <location>
        <begin position="71"/>
        <end position="139"/>
    </location>
</feature>
<organism evidence="6 7">
    <name type="scientific">Liquidambar formosana</name>
    <name type="common">Formosan gum</name>
    <dbReference type="NCBI Taxonomy" id="63359"/>
    <lineage>
        <taxon>Eukaryota</taxon>
        <taxon>Viridiplantae</taxon>
        <taxon>Streptophyta</taxon>
        <taxon>Embryophyta</taxon>
        <taxon>Tracheophyta</taxon>
        <taxon>Spermatophyta</taxon>
        <taxon>Magnoliopsida</taxon>
        <taxon>eudicotyledons</taxon>
        <taxon>Gunneridae</taxon>
        <taxon>Pentapetalae</taxon>
        <taxon>Saxifragales</taxon>
        <taxon>Altingiaceae</taxon>
        <taxon>Liquidambar</taxon>
    </lineage>
</organism>
<dbReference type="PROSITE" id="PS50137">
    <property type="entry name" value="DS_RBD"/>
    <property type="match status" value="2"/>
</dbReference>
<feature type="region of interest" description="Disordered" evidence="4">
    <location>
        <begin position="240"/>
        <end position="263"/>
    </location>
</feature>
<dbReference type="Proteomes" id="UP001415857">
    <property type="component" value="Unassembled WGS sequence"/>
</dbReference>
<sequence>MKDGPDHSPCFKASVSVNGVTFVSPNVSSSSKQAHNDAARHAFTLLTSPSSDAIGCGYSFYCIIFQDDSRFYKNLLQELAQKEGFCLPSYKTFKAGAPHMPKFYSSVEVEGEIFQGKGAKSKKQAEIDAAKTAYTVFKERELSRSVEFNSPSSPADEASESTPGLDSLIPVELLQNQNPGVTLVSSPPIKCEESAVESEDVVVLSAENLSANAKVSSRGFNPSLLVPDINNLIGIKNPSSYTESVSSSPKEGPLSSPTLTPPDLSVLSMEDTNMGKITGPRSYLLCNRFRVYPCIPDITFPEGITLLPISDDKWVAVSLEFPNEKST</sequence>
<dbReference type="InterPro" id="IPR014720">
    <property type="entry name" value="dsRBD_dom"/>
</dbReference>
<evidence type="ECO:0000256" key="1">
    <source>
        <dbReference type="ARBA" id="ARBA00022737"/>
    </source>
</evidence>
<evidence type="ECO:0000256" key="3">
    <source>
        <dbReference type="PROSITE-ProRule" id="PRU00266"/>
    </source>
</evidence>
<keyword evidence="2 3" id="KW-0694">RNA-binding</keyword>
<accession>A0AAP0RL26</accession>
<dbReference type="Gene3D" id="3.30.160.20">
    <property type="match status" value="2"/>
</dbReference>
<keyword evidence="1" id="KW-0677">Repeat</keyword>
<comment type="caution">
    <text evidence="6">The sequence shown here is derived from an EMBL/GenBank/DDBJ whole genome shotgun (WGS) entry which is preliminary data.</text>
</comment>
<dbReference type="GO" id="GO:0003723">
    <property type="term" value="F:RNA binding"/>
    <property type="evidence" value="ECO:0007669"/>
    <property type="project" value="UniProtKB-UniRule"/>
</dbReference>
<keyword evidence="7" id="KW-1185">Reference proteome</keyword>
<evidence type="ECO:0000313" key="7">
    <source>
        <dbReference type="Proteomes" id="UP001415857"/>
    </source>
</evidence>
<dbReference type="AlphaFoldDB" id="A0AAP0RL26"/>
<dbReference type="SUPFAM" id="SSF54768">
    <property type="entry name" value="dsRNA-binding domain-like"/>
    <property type="match status" value="2"/>
</dbReference>
<name>A0AAP0RL26_LIQFO</name>
<proteinExistence type="predicted"/>
<evidence type="ECO:0000256" key="4">
    <source>
        <dbReference type="SAM" id="MobiDB-lite"/>
    </source>
</evidence>
<gene>
    <name evidence="6" type="ORF">L1049_012810</name>
</gene>
<feature type="region of interest" description="Disordered" evidence="4">
    <location>
        <begin position="145"/>
        <end position="164"/>
    </location>
</feature>
<evidence type="ECO:0000256" key="2">
    <source>
        <dbReference type="ARBA" id="ARBA00022884"/>
    </source>
</evidence>
<feature type="domain" description="DRBM" evidence="5">
    <location>
        <begin position="1"/>
        <end position="48"/>
    </location>
</feature>
<dbReference type="EMBL" id="JBBPBK010000008">
    <property type="protein sequence ID" value="KAK9279133.1"/>
    <property type="molecule type" value="Genomic_DNA"/>
</dbReference>
<evidence type="ECO:0000313" key="6">
    <source>
        <dbReference type="EMBL" id="KAK9279133.1"/>
    </source>
</evidence>